<evidence type="ECO:0000313" key="15">
    <source>
        <dbReference type="Proteomes" id="UP000244855"/>
    </source>
</evidence>
<dbReference type="STRING" id="97972.A0A2V1DKT6"/>
<dbReference type="Proteomes" id="UP000244855">
    <property type="component" value="Unassembled WGS sequence"/>
</dbReference>
<dbReference type="InterPro" id="IPR010117">
    <property type="entry name" value="PabB_fungal"/>
</dbReference>
<keyword evidence="15" id="KW-1185">Reference proteome</keyword>
<dbReference type="GO" id="GO:0005737">
    <property type="term" value="C:cytoplasm"/>
    <property type="evidence" value="ECO:0007669"/>
    <property type="project" value="TreeGrafter"/>
</dbReference>
<evidence type="ECO:0000256" key="2">
    <source>
        <dbReference type="ARBA" id="ARBA00005009"/>
    </source>
</evidence>
<dbReference type="CDD" id="cd01743">
    <property type="entry name" value="GATase1_Anthranilate_Synthase"/>
    <property type="match status" value="1"/>
</dbReference>
<dbReference type="SUPFAM" id="SSF56322">
    <property type="entry name" value="ADC synthase"/>
    <property type="match status" value="1"/>
</dbReference>
<dbReference type="AlphaFoldDB" id="A0A2V1DKT6"/>
<dbReference type="GO" id="GO:0046656">
    <property type="term" value="P:folic acid biosynthetic process"/>
    <property type="evidence" value="ECO:0007669"/>
    <property type="project" value="UniProtKB-KW"/>
</dbReference>
<dbReference type="GO" id="GO:0000162">
    <property type="term" value="P:L-tryptophan biosynthetic process"/>
    <property type="evidence" value="ECO:0007669"/>
    <property type="project" value="TreeGrafter"/>
</dbReference>
<dbReference type="Gene3D" id="3.60.120.10">
    <property type="entry name" value="Anthranilate synthase"/>
    <property type="match status" value="1"/>
</dbReference>
<sequence>MDSIDAASPSYPPKILFVDAFDSFANNIVGLLEECLHAHVTLVHVDDAKINDDLAETLSGYDAVVIGPGPGHPGIPSDVGFITKLWEVDKEHELPILGICLGFQSLCLSHGAAVKKLPFARHGIVTKPVHNDTDIFAGIGRGLQATQYHSLRVDLRGNSSEVATEGSTFWEPTVNCPALHPLAWDVSDASNGPILMAVRHSTKPLWGVQFHPESICTSDEGKQLVVNWWTSAKAWLSERGRTRSLHKEKLTSSVGDGLPPTLEFATAGSSPWDSPTSDSSTSHLAGLLRSVIEEDDIVLRWGRNSAANINPTSLVDALGHSRDEFVLLDSQNHPTGRYSILGFMVPGKTMKVTYSVSDKTLQYGIIQGNMCTMQLHSIDEVWPMLQDALSLHDPRTHEMGSSRASSSTGSDVVSTGLDQYVAGHLPTESPFWGGFMGYISYEAGLETIDVKPHTSTVPDINFAFMHRSIVIDHQTSSVYIQSLLPQDWTWIRNVEQTINKLASQPPLPTGGSTIPQPSTPEEAQENKTLDQSLKHAHISRPKEPTYRAKVLRCQDYLANGDSYELCLTDSTTITTTPQPPLNPWTLYKRLRANNAAPFGAFLRLSHTTVASSSPERFLSWTRDGKCQFRPIKGTVKKTPLMTRAHAHALLASDKERAENLMIVDLIRHDLSGVVGAANTYVEKLMVVEEYETVFQLVSVIEGYLPPHNNGLARARASGSGSVSGIDVLKSSLPPGSMTGAPKKRSCEILSTIEQRPRGVYSGVLGYLDVGGAGDFSVVIRTAVKNQLDERGERGERGDDVWRVGAGGAVTVLSTDEGEFREMETKCESVLEALLMPRGARVG</sequence>
<gene>
    <name evidence="14" type="ORF">DM02DRAFT_615614</name>
</gene>
<proteinExistence type="inferred from homology"/>
<evidence type="ECO:0000256" key="9">
    <source>
        <dbReference type="ARBA" id="ARBA00031904"/>
    </source>
</evidence>
<feature type="domain" description="Glutamine amidotransferase" evidence="11">
    <location>
        <begin position="17"/>
        <end position="220"/>
    </location>
</feature>
<dbReference type="PANTHER" id="PTHR11236:SF18">
    <property type="entry name" value="AMINODEOXYCHORISMATE SYNTHASE"/>
    <property type="match status" value="1"/>
</dbReference>
<dbReference type="InterPro" id="IPR019999">
    <property type="entry name" value="Anth_synth_I-like"/>
</dbReference>
<dbReference type="Pfam" id="PF04715">
    <property type="entry name" value="Anth_synt_I_N"/>
    <property type="match status" value="1"/>
</dbReference>
<dbReference type="GO" id="GO:0046820">
    <property type="term" value="F:4-amino-4-deoxychorismate synthase activity"/>
    <property type="evidence" value="ECO:0007669"/>
    <property type="project" value="UniProtKB-EC"/>
</dbReference>
<accession>A0A2V1DKT6</accession>
<feature type="compositionally biased region" description="Polar residues" evidence="10">
    <location>
        <begin position="510"/>
        <end position="521"/>
    </location>
</feature>
<dbReference type="PANTHER" id="PTHR11236">
    <property type="entry name" value="AMINOBENZOATE/ANTHRANILATE SYNTHASE"/>
    <property type="match status" value="1"/>
</dbReference>
<keyword evidence="7" id="KW-0315">Glutamine amidotransferase</keyword>
<evidence type="ECO:0000256" key="7">
    <source>
        <dbReference type="ARBA" id="ARBA00022962"/>
    </source>
</evidence>
<dbReference type="InterPro" id="IPR006805">
    <property type="entry name" value="Anth_synth_I_N"/>
</dbReference>
<keyword evidence="5" id="KW-0808">Transferase</keyword>
<dbReference type="UniPathway" id="UPA00077">
    <property type="reaction ID" value="UER00149"/>
</dbReference>
<evidence type="ECO:0000259" key="11">
    <source>
        <dbReference type="Pfam" id="PF00117"/>
    </source>
</evidence>
<dbReference type="PROSITE" id="PS51273">
    <property type="entry name" value="GATASE_TYPE_1"/>
    <property type="match status" value="1"/>
</dbReference>
<dbReference type="InterPro" id="IPR017926">
    <property type="entry name" value="GATASE"/>
</dbReference>
<keyword evidence="6" id="KW-0289">Folate biosynthesis</keyword>
<evidence type="ECO:0000256" key="4">
    <source>
        <dbReference type="ARBA" id="ARBA00013139"/>
    </source>
</evidence>
<name>A0A2V1DKT6_9PLEO</name>
<evidence type="ECO:0000259" key="12">
    <source>
        <dbReference type="Pfam" id="PF00425"/>
    </source>
</evidence>
<dbReference type="PRINTS" id="PR00099">
    <property type="entry name" value="CPSGATASE"/>
</dbReference>
<comment type="pathway">
    <text evidence="2">Cofactor biosynthesis; tetrahydrofolate biosynthesis; 4-aminobenzoate from chorismate: step 1/2.</text>
</comment>
<organism evidence="14 15">
    <name type="scientific">Periconia macrospinosa</name>
    <dbReference type="NCBI Taxonomy" id="97972"/>
    <lineage>
        <taxon>Eukaryota</taxon>
        <taxon>Fungi</taxon>
        <taxon>Dikarya</taxon>
        <taxon>Ascomycota</taxon>
        <taxon>Pezizomycotina</taxon>
        <taxon>Dothideomycetes</taxon>
        <taxon>Pleosporomycetidae</taxon>
        <taxon>Pleosporales</taxon>
        <taxon>Massarineae</taxon>
        <taxon>Periconiaceae</taxon>
        <taxon>Periconia</taxon>
    </lineage>
</organism>
<dbReference type="GO" id="GO:0008153">
    <property type="term" value="P:4-aminobenzoate biosynthetic process"/>
    <property type="evidence" value="ECO:0007669"/>
    <property type="project" value="TreeGrafter"/>
</dbReference>
<dbReference type="EMBL" id="KZ805408">
    <property type="protein sequence ID" value="PVH98678.1"/>
    <property type="molecule type" value="Genomic_DNA"/>
</dbReference>
<feature type="region of interest" description="Disordered" evidence="10">
    <location>
        <begin position="502"/>
        <end position="541"/>
    </location>
</feature>
<dbReference type="PRINTS" id="PR00096">
    <property type="entry name" value="GATASE"/>
</dbReference>
<dbReference type="InterPro" id="IPR029062">
    <property type="entry name" value="Class_I_gatase-like"/>
</dbReference>
<dbReference type="SUPFAM" id="SSF52317">
    <property type="entry name" value="Class I glutamine amidotransferase-like"/>
    <property type="match status" value="1"/>
</dbReference>
<comment type="catalytic activity">
    <reaction evidence="1">
        <text>chorismate + L-glutamine = 4-amino-4-deoxychorismate + L-glutamate</text>
        <dbReference type="Rhea" id="RHEA:11672"/>
        <dbReference type="ChEBI" id="CHEBI:29748"/>
        <dbReference type="ChEBI" id="CHEBI:29985"/>
        <dbReference type="ChEBI" id="CHEBI:58359"/>
        <dbReference type="ChEBI" id="CHEBI:58406"/>
        <dbReference type="EC" id="2.6.1.85"/>
    </reaction>
</comment>
<evidence type="ECO:0000256" key="1">
    <source>
        <dbReference type="ARBA" id="ARBA00001000"/>
    </source>
</evidence>
<evidence type="ECO:0000259" key="13">
    <source>
        <dbReference type="Pfam" id="PF04715"/>
    </source>
</evidence>
<dbReference type="GO" id="GO:0046654">
    <property type="term" value="P:tetrahydrofolate biosynthetic process"/>
    <property type="evidence" value="ECO:0007669"/>
    <property type="project" value="UniProtKB-UniPathway"/>
</dbReference>
<dbReference type="InterPro" id="IPR015890">
    <property type="entry name" value="Chorismate_C"/>
</dbReference>
<evidence type="ECO:0000313" key="14">
    <source>
        <dbReference type="EMBL" id="PVH98678.1"/>
    </source>
</evidence>
<dbReference type="NCBIfam" id="TIGR01823">
    <property type="entry name" value="PabB-fungal"/>
    <property type="match status" value="1"/>
</dbReference>
<comment type="similarity">
    <text evidence="3">In the C-terminal section; belongs to the anthranilate synthase component I family.</text>
</comment>
<evidence type="ECO:0000256" key="8">
    <source>
        <dbReference type="ARBA" id="ARBA00031329"/>
    </source>
</evidence>
<evidence type="ECO:0000256" key="10">
    <source>
        <dbReference type="SAM" id="MobiDB-lite"/>
    </source>
</evidence>
<dbReference type="InterPro" id="IPR006221">
    <property type="entry name" value="TrpG/PapA_dom"/>
</dbReference>
<dbReference type="PRINTS" id="PR00097">
    <property type="entry name" value="ANTSNTHASEII"/>
</dbReference>
<evidence type="ECO:0000256" key="5">
    <source>
        <dbReference type="ARBA" id="ARBA00022679"/>
    </source>
</evidence>
<evidence type="ECO:0000256" key="3">
    <source>
        <dbReference type="ARBA" id="ARBA00005970"/>
    </source>
</evidence>
<dbReference type="Gene3D" id="3.40.50.880">
    <property type="match status" value="1"/>
</dbReference>
<dbReference type="Pfam" id="PF00425">
    <property type="entry name" value="Chorismate_bind"/>
    <property type="match status" value="1"/>
</dbReference>
<evidence type="ECO:0000256" key="6">
    <source>
        <dbReference type="ARBA" id="ARBA00022909"/>
    </source>
</evidence>
<dbReference type="OrthoDB" id="64220at2759"/>
<feature type="domain" description="Chorismate-utilising enzyme C-terminal" evidence="12">
    <location>
        <begin position="544"/>
        <end position="825"/>
    </location>
</feature>
<protein>
    <recommendedName>
        <fullName evidence="4">aminodeoxychorismate synthase</fullName>
        <ecNumber evidence="4">2.6.1.85</ecNumber>
    </recommendedName>
    <alternativeName>
        <fullName evidence="8">Para-aminobenzoate synthase</fullName>
    </alternativeName>
    <alternativeName>
        <fullName evidence="9">p-aminobenzoic acid synthase</fullName>
    </alternativeName>
</protein>
<dbReference type="InterPro" id="IPR005801">
    <property type="entry name" value="ADC_synthase"/>
</dbReference>
<dbReference type="EC" id="2.6.1.85" evidence="4"/>
<feature type="domain" description="Anthranilate synthase component I N-terminal" evidence="13">
    <location>
        <begin position="309"/>
        <end position="480"/>
    </location>
</feature>
<reference evidence="14 15" key="1">
    <citation type="journal article" date="2018" name="Sci. Rep.">
        <title>Comparative genomics provides insights into the lifestyle and reveals functional heterogeneity of dark septate endophytic fungi.</title>
        <authorList>
            <person name="Knapp D.G."/>
            <person name="Nemeth J.B."/>
            <person name="Barry K."/>
            <person name="Hainaut M."/>
            <person name="Henrissat B."/>
            <person name="Johnson J."/>
            <person name="Kuo A."/>
            <person name="Lim J.H.P."/>
            <person name="Lipzen A."/>
            <person name="Nolan M."/>
            <person name="Ohm R.A."/>
            <person name="Tamas L."/>
            <person name="Grigoriev I.V."/>
            <person name="Spatafora J.W."/>
            <person name="Nagy L.G."/>
            <person name="Kovacs G.M."/>
        </authorList>
    </citation>
    <scope>NUCLEOTIDE SEQUENCE [LARGE SCALE GENOMIC DNA]</scope>
    <source>
        <strain evidence="14 15">DSE2036</strain>
    </source>
</reference>
<dbReference type="Pfam" id="PF00117">
    <property type="entry name" value="GATase"/>
    <property type="match status" value="1"/>
</dbReference>